<feature type="transmembrane region" description="Helical" evidence="6">
    <location>
        <begin position="71"/>
        <end position="92"/>
    </location>
</feature>
<feature type="transmembrane region" description="Helical" evidence="6">
    <location>
        <begin position="124"/>
        <end position="146"/>
    </location>
</feature>
<evidence type="ECO:0000256" key="6">
    <source>
        <dbReference type="SAM" id="Phobius"/>
    </source>
</evidence>
<feature type="transmembrane region" description="Helical" evidence="6">
    <location>
        <begin position="158"/>
        <end position="175"/>
    </location>
</feature>
<dbReference type="AlphaFoldDB" id="E1YLZ3"/>
<organism evidence="8">
    <name type="scientific">uncultured Desulfobacterium sp</name>
    <dbReference type="NCBI Taxonomy" id="201089"/>
    <lineage>
        <taxon>Bacteria</taxon>
        <taxon>Pseudomonadati</taxon>
        <taxon>Thermodesulfobacteriota</taxon>
        <taxon>Desulfobacteria</taxon>
        <taxon>Desulfobacterales</taxon>
        <taxon>Desulfobacteriaceae</taxon>
        <taxon>Desulfobacterium</taxon>
        <taxon>environmental samples</taxon>
    </lineage>
</organism>
<evidence type="ECO:0000256" key="1">
    <source>
        <dbReference type="ARBA" id="ARBA00004141"/>
    </source>
</evidence>
<keyword evidence="4 6" id="KW-1133">Transmembrane helix</keyword>
<evidence type="ECO:0000256" key="3">
    <source>
        <dbReference type="ARBA" id="ARBA00022692"/>
    </source>
</evidence>
<comment type="subcellular location">
    <subcellularLocation>
        <location evidence="1">Membrane</location>
        <topology evidence="1">Multi-pass membrane protein</topology>
    </subcellularLocation>
</comment>
<gene>
    <name evidence="8" type="ORF">N47_E46380</name>
</gene>
<keyword evidence="3 6" id="KW-0812">Transmembrane</keyword>
<dbReference type="EMBL" id="FR695877">
    <property type="protein sequence ID" value="CBX31126.1"/>
    <property type="molecule type" value="Genomic_DNA"/>
</dbReference>
<dbReference type="GO" id="GO:0005315">
    <property type="term" value="F:phosphate transmembrane transporter activity"/>
    <property type="evidence" value="ECO:0007669"/>
    <property type="project" value="InterPro"/>
</dbReference>
<dbReference type="PANTHER" id="PTHR11101">
    <property type="entry name" value="PHOSPHATE TRANSPORTER"/>
    <property type="match status" value="1"/>
</dbReference>
<feature type="transmembrane region" description="Helical" evidence="6">
    <location>
        <begin position="231"/>
        <end position="250"/>
    </location>
</feature>
<sequence>MLSLLGGVFMGWALGANAAANVFGTAVSSKMLKFRTAAILAAIFVILGAVFSGRAGIETIQNLTNFDLNQAVISSVAAAITVTIMTALSLPISTSQSVVGSIIGISIINRQVNFNGMGKVVACWFGTPVGCAIIAVILYKLLALIYNKFRPNMFESDSIIRAGMIVAGSFGAYALGANNVANVTAVFVGSGTLSVFNAALIGGLSIAFGIITNGRHLMESIGNKLVKLDPFSALVVLFAVGITIHIYSLIGVPVSSSQAIIGGLVGVGAIKGMNTIKRKMLFNILIGWFLTPVVACLFALAIEFVVHLHYIPQH</sequence>
<keyword evidence="5 6" id="KW-0472">Membrane</keyword>
<feature type="transmembrane region" description="Helical" evidence="6">
    <location>
        <begin position="34"/>
        <end position="51"/>
    </location>
</feature>
<name>E1YLZ3_9BACT</name>
<evidence type="ECO:0008006" key="9">
    <source>
        <dbReference type="Google" id="ProtNLM"/>
    </source>
</evidence>
<feature type="chain" id="PRO_5003154993" description="Inorganic phosphate transporter" evidence="7">
    <location>
        <begin position="19"/>
        <end position="314"/>
    </location>
</feature>
<feature type="transmembrane region" description="Helical" evidence="6">
    <location>
        <begin position="285"/>
        <end position="311"/>
    </location>
</feature>
<dbReference type="GO" id="GO:0035435">
    <property type="term" value="P:phosphate ion transmembrane transport"/>
    <property type="evidence" value="ECO:0007669"/>
    <property type="project" value="TreeGrafter"/>
</dbReference>
<keyword evidence="7" id="KW-0732">Signal</keyword>
<dbReference type="InterPro" id="IPR001204">
    <property type="entry name" value="Phos_transporter"/>
</dbReference>
<dbReference type="GO" id="GO:0016020">
    <property type="term" value="C:membrane"/>
    <property type="evidence" value="ECO:0007669"/>
    <property type="project" value="UniProtKB-SubCell"/>
</dbReference>
<accession>E1YLZ3</accession>
<keyword evidence="2" id="KW-0813">Transport</keyword>
<evidence type="ECO:0000256" key="2">
    <source>
        <dbReference type="ARBA" id="ARBA00022448"/>
    </source>
</evidence>
<evidence type="ECO:0000256" key="4">
    <source>
        <dbReference type="ARBA" id="ARBA00022989"/>
    </source>
</evidence>
<feature type="transmembrane region" description="Helical" evidence="6">
    <location>
        <begin position="187"/>
        <end position="211"/>
    </location>
</feature>
<dbReference type="PANTHER" id="PTHR11101:SF80">
    <property type="entry name" value="PHOSPHATE TRANSPORTER"/>
    <property type="match status" value="1"/>
</dbReference>
<evidence type="ECO:0000256" key="5">
    <source>
        <dbReference type="ARBA" id="ARBA00023136"/>
    </source>
</evidence>
<proteinExistence type="predicted"/>
<feature type="signal peptide" evidence="7">
    <location>
        <begin position="1"/>
        <end position="18"/>
    </location>
</feature>
<reference evidence="8" key="1">
    <citation type="journal article" date="2011" name="Environ. Microbiol.">
        <title>Genomic insights into the metabolic potential of the polycyclic aromatic hydrocarbon degrading sulfate-reducing Deltaproteobacterium N47.</title>
        <authorList>
            <person name="Bergmann F."/>
            <person name="Selesi D."/>
            <person name="Weinmaier T."/>
            <person name="Tischler P."/>
            <person name="Rattei T."/>
            <person name="Meckenstock R.U."/>
        </authorList>
    </citation>
    <scope>NUCLEOTIDE SEQUENCE</scope>
</reference>
<evidence type="ECO:0000256" key="7">
    <source>
        <dbReference type="SAM" id="SignalP"/>
    </source>
</evidence>
<dbReference type="Pfam" id="PF01384">
    <property type="entry name" value="PHO4"/>
    <property type="match status" value="1"/>
</dbReference>
<evidence type="ECO:0000313" key="8">
    <source>
        <dbReference type="EMBL" id="CBX31126.1"/>
    </source>
</evidence>
<protein>
    <recommendedName>
        <fullName evidence="9">Inorganic phosphate transporter</fullName>
    </recommendedName>
</protein>